<evidence type="ECO:0000313" key="2">
    <source>
        <dbReference type="EMBL" id="KAK1941922.1"/>
    </source>
</evidence>
<dbReference type="InterPro" id="IPR032704">
    <property type="entry name" value="Cms1"/>
</dbReference>
<evidence type="ECO:0000313" key="3">
    <source>
        <dbReference type="Proteomes" id="UP001259832"/>
    </source>
</evidence>
<dbReference type="GO" id="GO:0030686">
    <property type="term" value="C:90S preribosome"/>
    <property type="evidence" value="ECO:0007669"/>
    <property type="project" value="TreeGrafter"/>
</dbReference>
<dbReference type="AlphaFoldDB" id="A0AAD9GNV7"/>
<keyword evidence="3" id="KW-1185">Reference proteome</keyword>
<feature type="compositionally biased region" description="Basic residues" evidence="1">
    <location>
        <begin position="184"/>
        <end position="194"/>
    </location>
</feature>
<organism evidence="2 3">
    <name type="scientific">Phytophthora citrophthora</name>
    <dbReference type="NCBI Taxonomy" id="4793"/>
    <lineage>
        <taxon>Eukaryota</taxon>
        <taxon>Sar</taxon>
        <taxon>Stramenopiles</taxon>
        <taxon>Oomycota</taxon>
        <taxon>Peronosporomycetes</taxon>
        <taxon>Peronosporales</taxon>
        <taxon>Peronosporaceae</taxon>
        <taxon>Phytophthora</taxon>
    </lineage>
</organism>
<accession>A0AAD9GNV7</accession>
<dbReference type="PANTHER" id="PTHR24030:SF0">
    <property type="entry name" value="PROTEIN CMSS1"/>
    <property type="match status" value="1"/>
</dbReference>
<dbReference type="SUPFAM" id="SSF52540">
    <property type="entry name" value="P-loop containing nucleoside triphosphate hydrolases"/>
    <property type="match status" value="1"/>
</dbReference>
<dbReference type="EMBL" id="JASMQC010000011">
    <property type="protein sequence ID" value="KAK1941922.1"/>
    <property type="molecule type" value="Genomic_DNA"/>
</dbReference>
<protein>
    <submittedName>
        <fullName evidence="2">Protein CMSS1</fullName>
    </submittedName>
</protein>
<dbReference type="PANTHER" id="PTHR24030">
    <property type="entry name" value="PROTEIN CMSS1"/>
    <property type="match status" value="1"/>
</dbReference>
<reference evidence="2" key="1">
    <citation type="submission" date="2023-08" db="EMBL/GenBank/DDBJ databases">
        <title>Reference Genome Resource for the Citrus Pathogen Phytophthora citrophthora.</title>
        <authorList>
            <person name="Moller H."/>
            <person name="Coetzee B."/>
            <person name="Rose L.J."/>
            <person name="Van Niekerk J.M."/>
        </authorList>
    </citation>
    <scope>NUCLEOTIDE SEQUENCE</scope>
    <source>
        <strain evidence="2">STE-U-9442</strain>
    </source>
</reference>
<feature type="region of interest" description="Disordered" evidence="1">
    <location>
        <begin position="173"/>
        <end position="194"/>
    </location>
</feature>
<dbReference type="Pfam" id="PF14617">
    <property type="entry name" value="CMS1"/>
    <property type="match status" value="1"/>
</dbReference>
<dbReference type="Proteomes" id="UP001259832">
    <property type="component" value="Unassembled WGS sequence"/>
</dbReference>
<comment type="caution">
    <text evidence="2">The sequence shown here is derived from an EMBL/GenBank/DDBJ whole genome shotgun (WGS) entry which is preliminary data.</text>
</comment>
<gene>
    <name evidence="2" type="ORF">P3T76_006986</name>
</gene>
<dbReference type="GO" id="GO:0005634">
    <property type="term" value="C:nucleus"/>
    <property type="evidence" value="ECO:0007669"/>
    <property type="project" value="TreeGrafter"/>
</dbReference>
<sequence length="393" mass="43872">MGVKAGDVVFMQLSEENVEDLVMDENQECEIGFADSVFLSHSVADTSGDRAMALAMMADSHETRVWVCSACTFVNDATDEDVLDNACCTSVAITNLTSGFQASQKVLTTMSRNDDELEMNWTAEAVDASDNESVLSAGSDDEFEEEAELELAAGVKRSREDDGDVPMQEEEIVAKKQKSDAQVKRPKPSQKGLHKMTQAEHFKIVNDAYTKHRGGQMTSLELADGLNESHFVAPKGLGKHKLELLPSYIHHLLPSFKRDFLGKGKRRDKSPYFLILCSSALRCVEVIKYLTPFKTRVAKLFAKHMKVDEQAKQLAGVYLPIAVGTPARVKKLLEMNALSLKHTTHVVFDMEKDKKQLTVLELKDTATEMVDLLQFYFIPQLNKEDSKLKLVLF</sequence>
<feature type="compositionally biased region" description="Basic and acidic residues" evidence="1">
    <location>
        <begin position="173"/>
        <end position="183"/>
    </location>
</feature>
<proteinExistence type="predicted"/>
<evidence type="ECO:0000256" key="1">
    <source>
        <dbReference type="SAM" id="MobiDB-lite"/>
    </source>
</evidence>
<dbReference type="Gene3D" id="3.40.50.300">
    <property type="entry name" value="P-loop containing nucleotide triphosphate hydrolases"/>
    <property type="match status" value="1"/>
</dbReference>
<name>A0AAD9GNV7_9STRA</name>
<dbReference type="InterPro" id="IPR027417">
    <property type="entry name" value="P-loop_NTPase"/>
</dbReference>